<proteinExistence type="predicted"/>
<accession>A0A8S5QZE9</accession>
<name>A0A8S5QZE9_9CAUD</name>
<organism evidence="1">
    <name type="scientific">Podoviridae sp. cty7j44</name>
    <dbReference type="NCBI Taxonomy" id="2826593"/>
    <lineage>
        <taxon>Viruses</taxon>
        <taxon>Duplodnaviria</taxon>
        <taxon>Heunggongvirae</taxon>
        <taxon>Uroviricota</taxon>
        <taxon>Caudoviricetes</taxon>
    </lineage>
</organism>
<protein>
    <submittedName>
        <fullName evidence="1">Uncharacterized protein</fullName>
    </submittedName>
</protein>
<evidence type="ECO:0000313" key="1">
    <source>
        <dbReference type="EMBL" id="DAE24109.1"/>
    </source>
</evidence>
<reference evidence="1" key="1">
    <citation type="journal article" date="2021" name="Proc. Natl. Acad. Sci. U.S.A.">
        <title>A Catalog of Tens of Thousands of Viruses from Human Metagenomes Reveals Hidden Associations with Chronic Diseases.</title>
        <authorList>
            <person name="Tisza M.J."/>
            <person name="Buck C.B."/>
        </authorList>
    </citation>
    <scope>NUCLEOTIDE SEQUENCE</scope>
    <source>
        <strain evidence="1">Cty7j44</strain>
    </source>
</reference>
<sequence>MNKISPNFHLVFTIRLCFRAPFRARPCIILVFRRGAFRQTLQAVVQNLY</sequence>
<dbReference type="EMBL" id="BK015767">
    <property type="protein sequence ID" value="DAE24109.1"/>
    <property type="molecule type" value="Genomic_DNA"/>
</dbReference>